<dbReference type="Gene3D" id="1.10.510.10">
    <property type="entry name" value="Transferase(Phosphotransferase) domain 1"/>
    <property type="match status" value="1"/>
</dbReference>
<evidence type="ECO:0000313" key="8">
    <source>
        <dbReference type="Proteomes" id="UP000272025"/>
    </source>
</evidence>
<sequence>MINAGDDLTPNREDFKNTRASTGFSLRSRVIGFGQTNSPSRDKNGRSIFRLGHRSNLDREDPPSEFQLALGGTREPPHHHHRHRIEPSPWVQMPDAGVGVKSRRLSVSLPDDFFVEVADLLSVYEYQNKFFGRHGRHLGKGATSKVTLMARKGFPGELYAVKEFRRKSKAETVDEYEKKVKSEYSIAKSLHHPNIVETVQLCTDHGRWNHVMEYCSDGDLYQLVEKGYLKDCARLPDRLCLFKQVARGVNYLHRNGIAHRDIKLENCLISAGSKLKITDFGVSEVFCGTHPGLREAGGQCGTNMNNEIRLCAPGICGSEPYIAPEVLRKDRPYDPRGMDVWGTAILMIYLTFGANIWKRAELKTGSPNYDLLVTQWEKWYARHSEPDPRITELDYPHYVPFDQCVTPPALRRVLLMMLNPDPAKRASIADVVNNRWVKNIECCRFDSYDEPAVVIDASKKDATRVNGQKIFCHNHMPVQSQGHSLGKMPGQPGY</sequence>
<comment type="similarity">
    <text evidence="4">Belongs to the protein kinase superfamily.</text>
</comment>
<dbReference type="PANTHER" id="PTHR24346:SF30">
    <property type="entry name" value="MATERNAL EMBRYONIC LEUCINE ZIPPER KINASE"/>
    <property type="match status" value="1"/>
</dbReference>
<dbReference type="InterPro" id="IPR017441">
    <property type="entry name" value="Protein_kinase_ATP_BS"/>
</dbReference>
<dbReference type="OrthoDB" id="4062651at2759"/>
<dbReference type="STRING" id="1314773.A0A3N2Q4Q6"/>
<dbReference type="RefSeq" id="XP_028469492.1">
    <property type="nucleotide sequence ID" value="XM_028607731.1"/>
</dbReference>
<keyword evidence="4" id="KW-0723">Serine/threonine-protein kinase</keyword>
<evidence type="ECO:0000256" key="5">
    <source>
        <dbReference type="SAM" id="MobiDB-lite"/>
    </source>
</evidence>
<proteinExistence type="inferred from homology"/>
<feature type="binding site" evidence="3">
    <location>
        <position position="162"/>
    </location>
    <ligand>
        <name>ATP</name>
        <dbReference type="ChEBI" id="CHEBI:30616"/>
    </ligand>
</feature>
<organism evidence="7 8">
    <name type="scientific">Sodiomyces alkalinus (strain CBS 110278 / VKM F-3762 / F11)</name>
    <name type="common">Alkaliphilic filamentous fungus</name>
    <dbReference type="NCBI Taxonomy" id="1314773"/>
    <lineage>
        <taxon>Eukaryota</taxon>
        <taxon>Fungi</taxon>
        <taxon>Dikarya</taxon>
        <taxon>Ascomycota</taxon>
        <taxon>Pezizomycotina</taxon>
        <taxon>Sordariomycetes</taxon>
        <taxon>Hypocreomycetidae</taxon>
        <taxon>Glomerellales</taxon>
        <taxon>Plectosphaerellaceae</taxon>
        <taxon>Sodiomyces</taxon>
    </lineage>
</organism>
<keyword evidence="7" id="KW-0418">Kinase</keyword>
<protein>
    <submittedName>
        <fullName evidence="7">Serine/threonine-protein kinase hal4</fullName>
    </submittedName>
</protein>
<dbReference type="Pfam" id="PF00069">
    <property type="entry name" value="Pkinase"/>
    <property type="match status" value="1"/>
</dbReference>
<dbReference type="GO" id="GO:0005524">
    <property type="term" value="F:ATP binding"/>
    <property type="evidence" value="ECO:0007669"/>
    <property type="project" value="UniProtKB-UniRule"/>
</dbReference>
<keyword evidence="8" id="KW-1185">Reference proteome</keyword>
<evidence type="ECO:0000256" key="1">
    <source>
        <dbReference type="ARBA" id="ARBA00022741"/>
    </source>
</evidence>
<dbReference type="GO" id="GO:0004674">
    <property type="term" value="F:protein serine/threonine kinase activity"/>
    <property type="evidence" value="ECO:0007669"/>
    <property type="project" value="UniProtKB-KW"/>
</dbReference>
<dbReference type="InterPro" id="IPR000719">
    <property type="entry name" value="Prot_kinase_dom"/>
</dbReference>
<dbReference type="GO" id="GO:0005737">
    <property type="term" value="C:cytoplasm"/>
    <property type="evidence" value="ECO:0007669"/>
    <property type="project" value="TreeGrafter"/>
</dbReference>
<dbReference type="InterPro" id="IPR008271">
    <property type="entry name" value="Ser/Thr_kinase_AS"/>
</dbReference>
<evidence type="ECO:0000256" key="3">
    <source>
        <dbReference type="PROSITE-ProRule" id="PRU10141"/>
    </source>
</evidence>
<evidence type="ECO:0000259" key="6">
    <source>
        <dbReference type="PROSITE" id="PS50011"/>
    </source>
</evidence>
<dbReference type="InterPro" id="IPR011009">
    <property type="entry name" value="Kinase-like_dom_sf"/>
</dbReference>
<dbReference type="PROSITE" id="PS00108">
    <property type="entry name" value="PROTEIN_KINASE_ST"/>
    <property type="match status" value="1"/>
</dbReference>
<dbReference type="GeneID" id="39576209"/>
<dbReference type="GO" id="GO:0035556">
    <property type="term" value="P:intracellular signal transduction"/>
    <property type="evidence" value="ECO:0007669"/>
    <property type="project" value="TreeGrafter"/>
</dbReference>
<dbReference type="PROSITE" id="PS00107">
    <property type="entry name" value="PROTEIN_KINASE_ATP"/>
    <property type="match status" value="1"/>
</dbReference>
<gene>
    <name evidence="7" type="ORF">SODALDRAFT_270695</name>
</gene>
<dbReference type="PROSITE" id="PS50011">
    <property type="entry name" value="PROTEIN_KINASE_DOM"/>
    <property type="match status" value="1"/>
</dbReference>
<dbReference type="EMBL" id="ML119052">
    <property type="protein sequence ID" value="ROT41686.1"/>
    <property type="molecule type" value="Genomic_DNA"/>
</dbReference>
<dbReference type="Proteomes" id="UP000272025">
    <property type="component" value="Unassembled WGS sequence"/>
</dbReference>
<feature type="domain" description="Protein kinase" evidence="6">
    <location>
        <begin position="132"/>
        <end position="437"/>
    </location>
</feature>
<keyword evidence="7" id="KW-0808">Transferase</keyword>
<feature type="region of interest" description="Disordered" evidence="5">
    <location>
        <begin position="1"/>
        <end position="20"/>
    </location>
</feature>
<keyword evidence="1 3" id="KW-0547">Nucleotide-binding</keyword>
<evidence type="ECO:0000256" key="2">
    <source>
        <dbReference type="ARBA" id="ARBA00022840"/>
    </source>
</evidence>
<dbReference type="SUPFAM" id="SSF56112">
    <property type="entry name" value="Protein kinase-like (PK-like)"/>
    <property type="match status" value="1"/>
</dbReference>
<keyword evidence="2 3" id="KW-0067">ATP-binding</keyword>
<evidence type="ECO:0000256" key="4">
    <source>
        <dbReference type="RuleBase" id="RU000304"/>
    </source>
</evidence>
<evidence type="ECO:0000313" key="7">
    <source>
        <dbReference type="EMBL" id="ROT41686.1"/>
    </source>
</evidence>
<reference evidence="7 8" key="1">
    <citation type="journal article" date="2018" name="Mol. Ecol.">
        <title>The obligate alkalophilic soda-lake fungus Sodiomyces alkalinus has shifted to a protein diet.</title>
        <authorList>
            <person name="Grum-Grzhimaylo A.A."/>
            <person name="Falkoski D.L."/>
            <person name="van den Heuvel J."/>
            <person name="Valero-Jimenez C.A."/>
            <person name="Min B."/>
            <person name="Choi I.G."/>
            <person name="Lipzen A."/>
            <person name="Daum C.G."/>
            <person name="Aanen D.K."/>
            <person name="Tsang A."/>
            <person name="Henrissat B."/>
            <person name="Bilanenko E.N."/>
            <person name="de Vries R.P."/>
            <person name="van Kan J.A.L."/>
            <person name="Grigoriev I.V."/>
            <person name="Debets A.J.M."/>
        </authorList>
    </citation>
    <scope>NUCLEOTIDE SEQUENCE [LARGE SCALE GENOMIC DNA]</scope>
    <source>
        <strain evidence="7 8">F11</strain>
    </source>
</reference>
<dbReference type="AlphaFoldDB" id="A0A3N2Q4Q6"/>
<name>A0A3N2Q4Q6_SODAK</name>
<dbReference type="PANTHER" id="PTHR24346">
    <property type="entry name" value="MAP/MICROTUBULE AFFINITY-REGULATING KINASE"/>
    <property type="match status" value="1"/>
</dbReference>
<dbReference type="SMART" id="SM00220">
    <property type="entry name" value="S_TKc"/>
    <property type="match status" value="1"/>
</dbReference>
<accession>A0A3N2Q4Q6</accession>